<dbReference type="SUPFAM" id="SSF55729">
    <property type="entry name" value="Acyl-CoA N-acyltransferases (Nat)"/>
    <property type="match status" value="1"/>
</dbReference>
<dbReference type="InterPro" id="IPR051531">
    <property type="entry name" value="N-acetyltransferase"/>
</dbReference>
<feature type="domain" description="N-acetyltransferase" evidence="1">
    <location>
        <begin position="49"/>
        <end position="211"/>
    </location>
</feature>
<dbReference type="Pfam" id="PF13302">
    <property type="entry name" value="Acetyltransf_3"/>
    <property type="match status" value="1"/>
</dbReference>
<evidence type="ECO:0000313" key="3">
    <source>
        <dbReference type="Proteomes" id="UP000886787"/>
    </source>
</evidence>
<dbReference type="GO" id="GO:0016747">
    <property type="term" value="F:acyltransferase activity, transferring groups other than amino-acyl groups"/>
    <property type="evidence" value="ECO:0007669"/>
    <property type="project" value="InterPro"/>
</dbReference>
<evidence type="ECO:0000313" key="2">
    <source>
        <dbReference type="EMBL" id="HIQ80538.1"/>
    </source>
</evidence>
<reference evidence="2" key="1">
    <citation type="submission" date="2020-10" db="EMBL/GenBank/DDBJ databases">
        <authorList>
            <person name="Gilroy R."/>
        </authorList>
    </citation>
    <scope>NUCLEOTIDE SEQUENCE</scope>
    <source>
        <strain evidence="2">ChiSjej1B19-3389</strain>
    </source>
</reference>
<evidence type="ECO:0000259" key="1">
    <source>
        <dbReference type="PROSITE" id="PS51186"/>
    </source>
</evidence>
<accession>A0A9D0ZH47</accession>
<protein>
    <submittedName>
        <fullName evidence="2">GNAT family N-acetyltransferase</fullName>
    </submittedName>
</protein>
<proteinExistence type="predicted"/>
<sequence length="214" mass="25053">MHCPCKKKTCSRYGKCGECLLYHRQHKRFPPYCKRRGRNSKTIFETPRLLLRELEQNDFANLCGLLQDKDVMYAYEHAFDTQEVTQWLQTQLQRYRKDGFGLWAVILKQTGAFIGQAGITMQELPTGYEPEIGYLLKKMYWHCGYATEAARGCMEYAFSILELDKICSIIRDNNLPSQRVAVRCGMVQKGRFIKHYYGMDMPHLIFEAEKDACF</sequence>
<dbReference type="InterPro" id="IPR000182">
    <property type="entry name" value="GNAT_dom"/>
</dbReference>
<organism evidence="2 3">
    <name type="scientific">Candidatus Scatavimonas merdigallinarum</name>
    <dbReference type="NCBI Taxonomy" id="2840914"/>
    <lineage>
        <taxon>Bacteria</taxon>
        <taxon>Bacillati</taxon>
        <taxon>Bacillota</taxon>
        <taxon>Clostridia</taxon>
        <taxon>Eubacteriales</taxon>
        <taxon>Oscillospiraceae</taxon>
        <taxon>Oscillospiraceae incertae sedis</taxon>
        <taxon>Candidatus Scatavimonas</taxon>
    </lineage>
</organism>
<dbReference type="Gene3D" id="3.40.630.30">
    <property type="match status" value="1"/>
</dbReference>
<dbReference type="PANTHER" id="PTHR43792:SF1">
    <property type="entry name" value="N-ACETYLTRANSFERASE DOMAIN-CONTAINING PROTEIN"/>
    <property type="match status" value="1"/>
</dbReference>
<comment type="caution">
    <text evidence="2">The sequence shown here is derived from an EMBL/GenBank/DDBJ whole genome shotgun (WGS) entry which is preliminary data.</text>
</comment>
<reference evidence="2" key="2">
    <citation type="journal article" date="2021" name="PeerJ">
        <title>Extensive microbial diversity within the chicken gut microbiome revealed by metagenomics and culture.</title>
        <authorList>
            <person name="Gilroy R."/>
            <person name="Ravi A."/>
            <person name="Getino M."/>
            <person name="Pursley I."/>
            <person name="Horton D.L."/>
            <person name="Alikhan N.F."/>
            <person name="Baker D."/>
            <person name="Gharbi K."/>
            <person name="Hall N."/>
            <person name="Watson M."/>
            <person name="Adriaenssens E.M."/>
            <person name="Foster-Nyarko E."/>
            <person name="Jarju S."/>
            <person name="Secka A."/>
            <person name="Antonio M."/>
            <person name="Oren A."/>
            <person name="Chaudhuri R.R."/>
            <person name="La Ragione R."/>
            <person name="Hildebrand F."/>
            <person name="Pallen M.J."/>
        </authorList>
    </citation>
    <scope>NUCLEOTIDE SEQUENCE</scope>
    <source>
        <strain evidence="2">ChiSjej1B19-3389</strain>
    </source>
</reference>
<gene>
    <name evidence="2" type="ORF">IAD32_04545</name>
</gene>
<dbReference type="AlphaFoldDB" id="A0A9D0ZH47"/>
<dbReference type="PROSITE" id="PS51186">
    <property type="entry name" value="GNAT"/>
    <property type="match status" value="1"/>
</dbReference>
<dbReference type="InterPro" id="IPR016181">
    <property type="entry name" value="Acyl_CoA_acyltransferase"/>
</dbReference>
<dbReference type="Proteomes" id="UP000886787">
    <property type="component" value="Unassembled WGS sequence"/>
</dbReference>
<dbReference type="PANTHER" id="PTHR43792">
    <property type="entry name" value="GNAT FAMILY, PUTATIVE (AFU_ORTHOLOGUE AFUA_3G00765)-RELATED-RELATED"/>
    <property type="match status" value="1"/>
</dbReference>
<name>A0A9D0ZH47_9FIRM</name>
<dbReference type="EMBL" id="DVFW01000024">
    <property type="protein sequence ID" value="HIQ80538.1"/>
    <property type="molecule type" value="Genomic_DNA"/>
</dbReference>